<dbReference type="InterPro" id="IPR016123">
    <property type="entry name" value="Mog1/PsbP_a/b/a-sand"/>
</dbReference>
<keyword evidence="4" id="KW-1185">Reference proteome</keyword>
<dbReference type="SUPFAM" id="SSF55724">
    <property type="entry name" value="Mog1p/PsbP-like"/>
    <property type="match status" value="1"/>
</dbReference>
<dbReference type="GO" id="GO:0009654">
    <property type="term" value="C:photosystem II oxygen evolving complex"/>
    <property type="evidence" value="ECO:0007669"/>
    <property type="project" value="InterPro"/>
</dbReference>
<keyword evidence="1" id="KW-0732">Signal</keyword>
<dbReference type="AlphaFoldDB" id="A0AAE0F487"/>
<feature type="chain" id="PRO_5042006251" description="PsbP C-terminal domain-containing protein" evidence="1">
    <location>
        <begin position="18"/>
        <end position="239"/>
    </location>
</feature>
<name>A0AAE0F487_9CHLO</name>
<feature type="signal peptide" evidence="1">
    <location>
        <begin position="1"/>
        <end position="17"/>
    </location>
</feature>
<dbReference type="Gene3D" id="3.40.1000.10">
    <property type="entry name" value="Mog1/PsbP, alpha/beta/alpha sandwich"/>
    <property type="match status" value="1"/>
</dbReference>
<accession>A0AAE0F487</accession>
<proteinExistence type="predicted"/>
<reference evidence="3 4" key="1">
    <citation type="journal article" date="2015" name="Genome Biol. Evol.">
        <title>Comparative Genomics of a Bacterivorous Green Alga Reveals Evolutionary Causalities and Consequences of Phago-Mixotrophic Mode of Nutrition.</title>
        <authorList>
            <person name="Burns J.A."/>
            <person name="Paasch A."/>
            <person name="Narechania A."/>
            <person name="Kim E."/>
        </authorList>
    </citation>
    <scope>NUCLEOTIDE SEQUENCE [LARGE SCALE GENOMIC DNA]</scope>
    <source>
        <strain evidence="3 4">PLY_AMNH</strain>
    </source>
</reference>
<dbReference type="GO" id="GO:0019898">
    <property type="term" value="C:extrinsic component of membrane"/>
    <property type="evidence" value="ECO:0007669"/>
    <property type="project" value="InterPro"/>
</dbReference>
<comment type="caution">
    <text evidence="3">The sequence shown here is derived from an EMBL/GenBank/DDBJ whole genome shotgun (WGS) entry which is preliminary data.</text>
</comment>
<dbReference type="InterPro" id="IPR002683">
    <property type="entry name" value="PsbP_C"/>
</dbReference>
<dbReference type="GO" id="GO:0015979">
    <property type="term" value="P:photosynthesis"/>
    <property type="evidence" value="ECO:0007669"/>
    <property type="project" value="InterPro"/>
</dbReference>
<evidence type="ECO:0000256" key="1">
    <source>
        <dbReference type="SAM" id="SignalP"/>
    </source>
</evidence>
<sequence>MLLGLGMLIQSVPSAKAEPSFMETLKKRIDEDKEKQRVRDDALVNAPISTGGFSNFGPHAGFEFQYPTGWVTAIKRDPKPSAEQETLALVGNFRDVDTFTVGRTRIDQFSESFESKSGEDIANILTDEQRFAPGTLRFDLFNCLDRPADKDRPGLRYFQYEYSIEICRGSKVEGSDGKFQCLGPPPKNIDLQTVPRRAVAISVIVDDYVYTAAASTPEERWPEVSEMLFSSVDSFHVLQ</sequence>
<evidence type="ECO:0000259" key="2">
    <source>
        <dbReference type="Pfam" id="PF01789"/>
    </source>
</evidence>
<evidence type="ECO:0000313" key="3">
    <source>
        <dbReference type="EMBL" id="KAK3250944.1"/>
    </source>
</evidence>
<organism evidence="3 4">
    <name type="scientific">Cymbomonas tetramitiformis</name>
    <dbReference type="NCBI Taxonomy" id="36881"/>
    <lineage>
        <taxon>Eukaryota</taxon>
        <taxon>Viridiplantae</taxon>
        <taxon>Chlorophyta</taxon>
        <taxon>Pyramimonadophyceae</taxon>
        <taxon>Pyramimonadales</taxon>
        <taxon>Pyramimonadaceae</taxon>
        <taxon>Cymbomonas</taxon>
    </lineage>
</organism>
<evidence type="ECO:0000313" key="4">
    <source>
        <dbReference type="Proteomes" id="UP001190700"/>
    </source>
</evidence>
<gene>
    <name evidence="3" type="ORF">CYMTET_39704</name>
</gene>
<dbReference type="EMBL" id="LGRX02026399">
    <property type="protein sequence ID" value="KAK3250944.1"/>
    <property type="molecule type" value="Genomic_DNA"/>
</dbReference>
<feature type="domain" description="PsbP C-terminal" evidence="2">
    <location>
        <begin position="53"/>
        <end position="237"/>
    </location>
</feature>
<dbReference type="Proteomes" id="UP001190700">
    <property type="component" value="Unassembled WGS sequence"/>
</dbReference>
<dbReference type="GO" id="GO:0005509">
    <property type="term" value="F:calcium ion binding"/>
    <property type="evidence" value="ECO:0007669"/>
    <property type="project" value="InterPro"/>
</dbReference>
<dbReference type="Pfam" id="PF01789">
    <property type="entry name" value="PsbP"/>
    <property type="match status" value="1"/>
</dbReference>
<protein>
    <recommendedName>
        <fullName evidence="2">PsbP C-terminal domain-containing protein</fullName>
    </recommendedName>
</protein>